<gene>
    <name evidence="7" type="ORF">CF392_16185</name>
</gene>
<evidence type="ECO:0000256" key="1">
    <source>
        <dbReference type="ARBA" id="ARBA00022908"/>
    </source>
</evidence>
<comment type="caution">
    <text evidence="7">The sequence shown here is derived from an EMBL/GenBank/DDBJ whole genome shotgun (WGS) entry which is preliminary data.</text>
</comment>
<dbReference type="PROSITE" id="PS00397">
    <property type="entry name" value="RECOMBINASES_1"/>
    <property type="match status" value="1"/>
</dbReference>
<dbReference type="AlphaFoldDB" id="A0A2A2I0B1"/>
<evidence type="ECO:0000313" key="8">
    <source>
        <dbReference type="Proteomes" id="UP000218332"/>
    </source>
</evidence>
<keyword evidence="2" id="KW-0238">DNA-binding</keyword>
<sequence>MHVRVYLRASTEDQDALRAKEQLEQFAEEQGLKIAATYVERQSGASLKRPELFRL</sequence>
<evidence type="ECO:0000313" key="7">
    <source>
        <dbReference type="EMBL" id="PAV24453.1"/>
    </source>
</evidence>
<keyword evidence="3" id="KW-0233">DNA recombination</keyword>
<dbReference type="InterPro" id="IPR006119">
    <property type="entry name" value="Resolv_N"/>
</dbReference>
<evidence type="ECO:0000259" key="6">
    <source>
        <dbReference type="PROSITE" id="PS51736"/>
    </source>
</evidence>
<keyword evidence="8" id="KW-1185">Reference proteome</keyword>
<dbReference type="GO" id="GO:0015074">
    <property type="term" value="P:DNA integration"/>
    <property type="evidence" value="ECO:0007669"/>
    <property type="project" value="UniProtKB-KW"/>
</dbReference>
<proteinExistence type="predicted"/>
<dbReference type="RefSeq" id="WP_158222423.1">
    <property type="nucleotide sequence ID" value="NZ_NMPM01000174.1"/>
</dbReference>
<feature type="active site" description="O-(5'-phospho-DNA)-serine intermediate" evidence="4 5">
    <location>
        <position position="10"/>
    </location>
</feature>
<dbReference type="Gene3D" id="3.40.50.1390">
    <property type="entry name" value="Resolvase, N-terminal catalytic domain"/>
    <property type="match status" value="1"/>
</dbReference>
<evidence type="ECO:0000256" key="5">
    <source>
        <dbReference type="PROSITE-ProRule" id="PRU10137"/>
    </source>
</evidence>
<evidence type="ECO:0000256" key="4">
    <source>
        <dbReference type="PIRSR" id="PIRSR606118-50"/>
    </source>
</evidence>
<protein>
    <submittedName>
        <fullName evidence="7">Resolvase</fullName>
    </submittedName>
</protein>
<dbReference type="GO" id="GO:0000150">
    <property type="term" value="F:DNA strand exchange activity"/>
    <property type="evidence" value="ECO:0007669"/>
    <property type="project" value="InterPro"/>
</dbReference>
<dbReference type="GO" id="GO:0003677">
    <property type="term" value="F:DNA binding"/>
    <property type="evidence" value="ECO:0007669"/>
    <property type="project" value="UniProtKB-KW"/>
</dbReference>
<keyword evidence="1" id="KW-0229">DNA integration</keyword>
<evidence type="ECO:0000256" key="2">
    <source>
        <dbReference type="ARBA" id="ARBA00023125"/>
    </source>
</evidence>
<dbReference type="Pfam" id="PF00239">
    <property type="entry name" value="Resolvase"/>
    <property type="match status" value="1"/>
</dbReference>
<dbReference type="InterPro" id="IPR006118">
    <property type="entry name" value="Recombinase_CS"/>
</dbReference>
<name>A0A2A2I0B1_9GAMM</name>
<accession>A0A2A2I0B1</accession>
<reference evidence="7 8" key="1">
    <citation type="submission" date="2017-07" db="EMBL/GenBank/DDBJ databases">
        <title>Tamlnaduibacter salinus (Mi-7) genome sequencing.</title>
        <authorList>
            <person name="Verma A."/>
            <person name="Krishnamurthi S."/>
        </authorList>
    </citation>
    <scope>NUCLEOTIDE SEQUENCE [LARGE SCALE GENOMIC DNA]</scope>
    <source>
        <strain evidence="7 8">Mi-7</strain>
    </source>
</reference>
<dbReference type="InterPro" id="IPR036162">
    <property type="entry name" value="Resolvase-like_N_sf"/>
</dbReference>
<dbReference type="EMBL" id="NMPM01000174">
    <property type="protein sequence ID" value="PAV24453.1"/>
    <property type="molecule type" value="Genomic_DNA"/>
</dbReference>
<dbReference type="Proteomes" id="UP000218332">
    <property type="component" value="Unassembled WGS sequence"/>
</dbReference>
<feature type="non-terminal residue" evidence="7">
    <location>
        <position position="55"/>
    </location>
</feature>
<dbReference type="PROSITE" id="PS51736">
    <property type="entry name" value="RECOMBINASES_3"/>
    <property type="match status" value="1"/>
</dbReference>
<feature type="domain" description="Resolvase/invertase-type recombinase catalytic" evidence="6">
    <location>
        <begin position="2"/>
        <end position="55"/>
    </location>
</feature>
<organism evidence="7 8">
    <name type="scientific">Tamilnaduibacter salinus</name>
    <dbReference type="NCBI Taxonomy" id="1484056"/>
    <lineage>
        <taxon>Bacteria</taxon>
        <taxon>Pseudomonadati</taxon>
        <taxon>Pseudomonadota</taxon>
        <taxon>Gammaproteobacteria</taxon>
        <taxon>Pseudomonadales</taxon>
        <taxon>Marinobacteraceae</taxon>
        <taxon>Tamilnaduibacter</taxon>
    </lineage>
</organism>
<dbReference type="SUPFAM" id="SSF53041">
    <property type="entry name" value="Resolvase-like"/>
    <property type="match status" value="1"/>
</dbReference>
<evidence type="ECO:0000256" key="3">
    <source>
        <dbReference type="ARBA" id="ARBA00023172"/>
    </source>
</evidence>